<organism evidence="2 3">
    <name type="scientific">Saprolegnia parasitica (strain CBS 223.65)</name>
    <dbReference type="NCBI Taxonomy" id="695850"/>
    <lineage>
        <taxon>Eukaryota</taxon>
        <taxon>Sar</taxon>
        <taxon>Stramenopiles</taxon>
        <taxon>Oomycota</taxon>
        <taxon>Saprolegniomycetes</taxon>
        <taxon>Saprolegniales</taxon>
        <taxon>Saprolegniaceae</taxon>
        <taxon>Saprolegnia</taxon>
    </lineage>
</organism>
<sequence>MEPHSYAGRWRRCTAATNAVLEWLHRATKPKSKNATKKVKKKGARSADTAAWTMAQIYAAALEVVDAGTTVPSSILRDLMVVIRLRFDAYIKLPADQRDGHGAYVDVLRAVLIKWLPITDDLKTLVGPLKDMRTGRRDRDDVGQRDYFPPFDVDAFPLPVDDQDPRLASLDAQRREMQFACMCFVLDMADLMHDAKLGWIMHKESAMCASVPAAITNAGVYAVEVLHTELREVYPHLSDVEAIMATLRCGRFIVEIVCSHNVSVDKAAGMLMVARRAAIERLKPLSIQVMTKALSTSGDDDWNMDWTTTLGKGDGITALHAYLKTFIVHALREPGTRAVTYPDTFGPPWVEGDSVLRCTTDLYQSFFADVLPPLLLDAKAGFMPNGLVYDNELAPLRRLLTVYVQTQQLPVSLGFACQAMLWSLFYTTQGRSSVGINVARLATKVFSAMEQDRAWYNPYMATGQMMLLMRLEMGYVLGLSTMDDIGQTHMLLHLYHALYRRGKIAVSTEMEMLATAFPQVFVDGRPAADFASAHLRSYGWDAATAAQLLGDDMDTVTASVDGVQLSTSKKSKKPRSLPSLASMPKTMACERVTRLELPSGNFADDYTDWMRTLRDEIEGIHALHLPVLGQLFRDAWMEMATALGFHGTAPLDRSRDVRNAVRFANENRCVQTLLALCDRSPDDPRLLVAATAVEKLVQRMPEARIVNGR</sequence>
<accession>A0A067CU57</accession>
<dbReference type="PANTHER" id="PTHR38795:SF1">
    <property type="entry name" value="DUF6604 DOMAIN-CONTAINING PROTEIN"/>
    <property type="match status" value="1"/>
</dbReference>
<dbReference type="AlphaFoldDB" id="A0A067CU57"/>
<dbReference type="GeneID" id="24123923"/>
<dbReference type="OMA" id="FANENRC"/>
<dbReference type="EMBL" id="KK583191">
    <property type="protein sequence ID" value="KDO34053.1"/>
    <property type="molecule type" value="Genomic_DNA"/>
</dbReference>
<dbReference type="Pfam" id="PF20253">
    <property type="entry name" value="DUF6604"/>
    <property type="match status" value="1"/>
</dbReference>
<reference evidence="2 3" key="1">
    <citation type="journal article" date="2013" name="PLoS Genet.">
        <title>Distinctive expansion of potential virulence genes in the genome of the oomycete fish pathogen Saprolegnia parasitica.</title>
        <authorList>
            <person name="Jiang R.H."/>
            <person name="de Bruijn I."/>
            <person name="Haas B.J."/>
            <person name="Belmonte R."/>
            <person name="Lobach L."/>
            <person name="Christie J."/>
            <person name="van den Ackerveken G."/>
            <person name="Bottin A."/>
            <person name="Bulone V."/>
            <person name="Diaz-Moreno S.M."/>
            <person name="Dumas B."/>
            <person name="Fan L."/>
            <person name="Gaulin E."/>
            <person name="Govers F."/>
            <person name="Grenville-Briggs L.J."/>
            <person name="Horner N.R."/>
            <person name="Levin J.Z."/>
            <person name="Mammella M."/>
            <person name="Meijer H.J."/>
            <person name="Morris P."/>
            <person name="Nusbaum C."/>
            <person name="Oome S."/>
            <person name="Phillips A.J."/>
            <person name="van Rooyen D."/>
            <person name="Rzeszutek E."/>
            <person name="Saraiva M."/>
            <person name="Secombes C.J."/>
            <person name="Seidl M.F."/>
            <person name="Snel B."/>
            <person name="Stassen J.H."/>
            <person name="Sykes S."/>
            <person name="Tripathy S."/>
            <person name="van den Berg H."/>
            <person name="Vega-Arreguin J.C."/>
            <person name="Wawra S."/>
            <person name="Young S.K."/>
            <person name="Zeng Q."/>
            <person name="Dieguez-Uribeondo J."/>
            <person name="Russ C."/>
            <person name="Tyler B.M."/>
            <person name="van West P."/>
        </authorList>
    </citation>
    <scope>NUCLEOTIDE SEQUENCE [LARGE SCALE GENOMIC DNA]</scope>
    <source>
        <strain evidence="2 3">CBS 223.65</strain>
    </source>
</reference>
<dbReference type="VEuPathDB" id="FungiDB:SPRG_01327"/>
<proteinExistence type="predicted"/>
<name>A0A067CU57_SAPPC</name>
<feature type="domain" description="DUF6604" evidence="1">
    <location>
        <begin position="12"/>
        <end position="231"/>
    </location>
</feature>
<dbReference type="RefSeq" id="XP_012194937.1">
    <property type="nucleotide sequence ID" value="XM_012339547.1"/>
</dbReference>
<dbReference type="Proteomes" id="UP000030745">
    <property type="component" value="Unassembled WGS sequence"/>
</dbReference>
<dbReference type="InterPro" id="IPR046539">
    <property type="entry name" value="DUF6604"/>
</dbReference>
<dbReference type="OrthoDB" id="10337885at2759"/>
<dbReference type="KEGG" id="spar:SPRG_01327"/>
<evidence type="ECO:0000313" key="2">
    <source>
        <dbReference type="EMBL" id="KDO34053.1"/>
    </source>
</evidence>
<dbReference type="PANTHER" id="PTHR38795">
    <property type="entry name" value="DUF6604 DOMAIN-CONTAINING PROTEIN"/>
    <property type="match status" value="1"/>
</dbReference>
<keyword evidence="3" id="KW-1185">Reference proteome</keyword>
<evidence type="ECO:0000313" key="3">
    <source>
        <dbReference type="Proteomes" id="UP000030745"/>
    </source>
</evidence>
<protein>
    <recommendedName>
        <fullName evidence="1">DUF6604 domain-containing protein</fullName>
    </recommendedName>
</protein>
<evidence type="ECO:0000259" key="1">
    <source>
        <dbReference type="Pfam" id="PF20253"/>
    </source>
</evidence>
<gene>
    <name evidence="2" type="ORF">SPRG_01327</name>
</gene>